<proteinExistence type="predicted"/>
<accession>A0A4C1YRN5</accession>
<reference evidence="1 2" key="1">
    <citation type="journal article" date="2019" name="Commun. Biol.">
        <title>The bagworm genome reveals a unique fibroin gene that provides high tensile strength.</title>
        <authorList>
            <person name="Kono N."/>
            <person name="Nakamura H."/>
            <person name="Ohtoshi R."/>
            <person name="Tomita M."/>
            <person name="Numata K."/>
            <person name="Arakawa K."/>
        </authorList>
    </citation>
    <scope>NUCLEOTIDE SEQUENCE [LARGE SCALE GENOMIC DNA]</scope>
</reference>
<evidence type="ECO:0000313" key="2">
    <source>
        <dbReference type="Proteomes" id="UP000299102"/>
    </source>
</evidence>
<dbReference type="SUPFAM" id="SSF56219">
    <property type="entry name" value="DNase I-like"/>
    <property type="match status" value="1"/>
</dbReference>
<dbReference type="AlphaFoldDB" id="A0A4C1YRN5"/>
<dbReference type="Proteomes" id="UP000299102">
    <property type="component" value="Unassembled WGS sequence"/>
</dbReference>
<organism evidence="1 2">
    <name type="scientific">Eumeta variegata</name>
    <name type="common">Bagworm moth</name>
    <name type="synonym">Eumeta japonica</name>
    <dbReference type="NCBI Taxonomy" id="151549"/>
    <lineage>
        <taxon>Eukaryota</taxon>
        <taxon>Metazoa</taxon>
        <taxon>Ecdysozoa</taxon>
        <taxon>Arthropoda</taxon>
        <taxon>Hexapoda</taxon>
        <taxon>Insecta</taxon>
        <taxon>Pterygota</taxon>
        <taxon>Neoptera</taxon>
        <taxon>Endopterygota</taxon>
        <taxon>Lepidoptera</taxon>
        <taxon>Glossata</taxon>
        <taxon>Ditrysia</taxon>
        <taxon>Tineoidea</taxon>
        <taxon>Psychidae</taxon>
        <taxon>Oiketicinae</taxon>
        <taxon>Eumeta</taxon>
    </lineage>
</organism>
<evidence type="ECO:0008006" key="3">
    <source>
        <dbReference type="Google" id="ProtNLM"/>
    </source>
</evidence>
<protein>
    <recommendedName>
        <fullName evidence="3">Endonuclease/exonuclease/phosphatase domain-containing protein</fullName>
    </recommendedName>
</protein>
<keyword evidence="2" id="KW-1185">Reference proteome</keyword>
<dbReference type="Gene3D" id="3.60.10.10">
    <property type="entry name" value="Endonuclease/exonuclease/phosphatase"/>
    <property type="match status" value="1"/>
</dbReference>
<dbReference type="OrthoDB" id="411871at2759"/>
<dbReference type="EMBL" id="BGZK01001402">
    <property type="protein sequence ID" value="GBP79141.1"/>
    <property type="molecule type" value="Genomic_DNA"/>
</dbReference>
<sequence>MHLVLGHTADIHEIFVLQMRILRTIYTPRVPLRRCLVAESLAPRAPATLAGEESALPLSPGTVQKPCFELPKQLNYRQAYQRLKLPPVLTGELRRYQGCKVVQKTTQRKGPIKVAIIFLSRDVGVEEDYIFNYEHVIDVVLNAENGKIGVMSVYFEGHVPIGPYFDCVRCVCLKHETEKMYLGGDVNAWRCSEGNDVRGVDICNILDAEGLHILTEGNTLTFDVHWEDRLFQSVVDVTTCSTIVLDRTKRSQEVEI</sequence>
<dbReference type="InterPro" id="IPR036691">
    <property type="entry name" value="Endo/exonu/phosph_ase_sf"/>
</dbReference>
<evidence type="ECO:0000313" key="1">
    <source>
        <dbReference type="EMBL" id="GBP79141.1"/>
    </source>
</evidence>
<gene>
    <name evidence="1" type="ORF">EVAR_100103_1</name>
</gene>
<name>A0A4C1YRN5_EUMVA</name>
<comment type="caution">
    <text evidence="1">The sequence shown here is derived from an EMBL/GenBank/DDBJ whole genome shotgun (WGS) entry which is preliminary data.</text>
</comment>